<accession>A0A4Z2GCB9</accession>
<evidence type="ECO:0000313" key="2">
    <source>
        <dbReference type="Proteomes" id="UP000314294"/>
    </source>
</evidence>
<dbReference type="EMBL" id="SRLO01000606">
    <property type="protein sequence ID" value="TNN50765.1"/>
    <property type="molecule type" value="Genomic_DNA"/>
</dbReference>
<comment type="caution">
    <text evidence="1">The sequence shown here is derived from an EMBL/GenBank/DDBJ whole genome shotgun (WGS) entry which is preliminary data.</text>
</comment>
<evidence type="ECO:0000313" key="1">
    <source>
        <dbReference type="EMBL" id="TNN50765.1"/>
    </source>
</evidence>
<keyword evidence="2" id="KW-1185">Reference proteome</keyword>
<organism evidence="1 2">
    <name type="scientific">Liparis tanakae</name>
    <name type="common">Tanaka's snailfish</name>
    <dbReference type="NCBI Taxonomy" id="230148"/>
    <lineage>
        <taxon>Eukaryota</taxon>
        <taxon>Metazoa</taxon>
        <taxon>Chordata</taxon>
        <taxon>Craniata</taxon>
        <taxon>Vertebrata</taxon>
        <taxon>Euteleostomi</taxon>
        <taxon>Actinopterygii</taxon>
        <taxon>Neopterygii</taxon>
        <taxon>Teleostei</taxon>
        <taxon>Neoteleostei</taxon>
        <taxon>Acanthomorphata</taxon>
        <taxon>Eupercaria</taxon>
        <taxon>Perciformes</taxon>
        <taxon>Cottioidei</taxon>
        <taxon>Cottales</taxon>
        <taxon>Liparidae</taxon>
        <taxon>Liparis</taxon>
    </lineage>
</organism>
<sequence length="83" mass="9154">MVTMPSRSKSMTSSNSVFLSRTQSSSMSCACWFSTVPTGSEMNSDNENLLVEILIEVAVHLHLHAIQMVRGENLVVVLAGWRL</sequence>
<protein>
    <submittedName>
        <fullName evidence="1">Uncharacterized protein</fullName>
    </submittedName>
</protein>
<gene>
    <name evidence="1" type="ORF">EYF80_039030</name>
</gene>
<name>A0A4Z2GCB9_9TELE</name>
<dbReference type="Proteomes" id="UP000314294">
    <property type="component" value="Unassembled WGS sequence"/>
</dbReference>
<dbReference type="AlphaFoldDB" id="A0A4Z2GCB9"/>
<proteinExistence type="predicted"/>
<reference evidence="1 2" key="1">
    <citation type="submission" date="2019-03" db="EMBL/GenBank/DDBJ databases">
        <title>First draft genome of Liparis tanakae, snailfish: a comprehensive survey of snailfish specific genes.</title>
        <authorList>
            <person name="Kim W."/>
            <person name="Song I."/>
            <person name="Jeong J.-H."/>
            <person name="Kim D."/>
            <person name="Kim S."/>
            <person name="Ryu S."/>
            <person name="Song J.Y."/>
            <person name="Lee S.K."/>
        </authorList>
    </citation>
    <scope>NUCLEOTIDE SEQUENCE [LARGE SCALE GENOMIC DNA]</scope>
    <source>
        <tissue evidence="1">Muscle</tissue>
    </source>
</reference>